<dbReference type="Pfam" id="PF18648">
    <property type="entry name" value="ADPRTs_Tse2"/>
    <property type="match status" value="1"/>
</dbReference>
<dbReference type="OrthoDB" id="461120at2"/>
<name>A0A250KW37_9GAMM</name>
<accession>A0A250KW37</accession>
<evidence type="ECO:0000259" key="1">
    <source>
        <dbReference type="Pfam" id="PF18648"/>
    </source>
</evidence>
<keyword evidence="3" id="KW-1185">Reference proteome</keyword>
<evidence type="ECO:0000313" key="3">
    <source>
        <dbReference type="Proteomes" id="UP000266313"/>
    </source>
</evidence>
<dbReference type="AlphaFoldDB" id="A0A250KW37"/>
<gene>
    <name evidence="2" type="ORF">sS8_3951</name>
</gene>
<dbReference type="RefSeq" id="WP_119632893.1">
    <property type="nucleotide sequence ID" value="NZ_AP017928.1"/>
</dbReference>
<dbReference type="KEGG" id="mmai:sS8_3951"/>
<evidence type="ECO:0000313" key="2">
    <source>
        <dbReference type="EMBL" id="BBA35883.1"/>
    </source>
</evidence>
<proteinExistence type="predicted"/>
<sequence length="154" mass="17348">MEIKLLKDILIQTDQVDAYYEGHVPLDLWRALNRRKASGLFELVEEPFMLSSGRPRPADIRIIDRAGTKWVSVSQRPRGVSTFDKPGVPPGKDWSYYRIPAGTALPLGLAIVRDEYNSRFGATHYTIAPTHDMPLSRFKLLLNKLAKSGVKEAV</sequence>
<dbReference type="Proteomes" id="UP000266313">
    <property type="component" value="Chromosome"/>
</dbReference>
<dbReference type="EMBL" id="AP017928">
    <property type="protein sequence ID" value="BBA35883.1"/>
    <property type="molecule type" value="Genomic_DNA"/>
</dbReference>
<dbReference type="InterPro" id="IPR041018">
    <property type="entry name" value="ADPRTs_Tse2"/>
</dbReference>
<organism evidence="2 3">
    <name type="scientific">Methylocaldum marinum</name>
    <dbReference type="NCBI Taxonomy" id="1432792"/>
    <lineage>
        <taxon>Bacteria</taxon>
        <taxon>Pseudomonadati</taxon>
        <taxon>Pseudomonadota</taxon>
        <taxon>Gammaproteobacteria</taxon>
        <taxon>Methylococcales</taxon>
        <taxon>Methylococcaceae</taxon>
        <taxon>Methylocaldum</taxon>
    </lineage>
</organism>
<feature type="domain" description="Tse2 ADP-ribosyltransferase toxin" evidence="1">
    <location>
        <begin position="20"/>
        <end position="152"/>
    </location>
</feature>
<reference evidence="2 3" key="1">
    <citation type="submission" date="2016-12" db="EMBL/GenBank/DDBJ databases">
        <title>Genome sequencing of Methylocaldum marinum.</title>
        <authorList>
            <person name="Takeuchi M."/>
            <person name="Kamagata Y."/>
            <person name="Hiraoka S."/>
            <person name="Oshima K."/>
            <person name="Hattori M."/>
            <person name="Iwasaki W."/>
        </authorList>
    </citation>
    <scope>NUCLEOTIDE SEQUENCE [LARGE SCALE GENOMIC DNA]</scope>
    <source>
        <strain evidence="2 3">S8</strain>
    </source>
</reference>
<protein>
    <recommendedName>
        <fullName evidence="1">Tse2 ADP-ribosyltransferase toxin domain-containing protein</fullName>
    </recommendedName>
</protein>